<keyword evidence="2" id="KW-0472">Membrane</keyword>
<evidence type="ECO:0000313" key="6">
    <source>
        <dbReference type="Proteomes" id="UP000198548"/>
    </source>
</evidence>
<dbReference type="EMBL" id="BJUX01000004">
    <property type="protein sequence ID" value="GEK88488.1"/>
    <property type="molecule type" value="Genomic_DNA"/>
</dbReference>
<organism evidence="5 6">
    <name type="scientific">Alkalibacterium putridalgicola</name>
    <dbReference type="NCBI Taxonomy" id="426703"/>
    <lineage>
        <taxon>Bacteria</taxon>
        <taxon>Bacillati</taxon>
        <taxon>Bacillota</taxon>
        <taxon>Bacilli</taxon>
        <taxon>Lactobacillales</taxon>
        <taxon>Carnobacteriaceae</taxon>
        <taxon>Alkalibacterium</taxon>
    </lineage>
</organism>
<reference evidence="4 7" key="2">
    <citation type="submission" date="2019-07" db="EMBL/GenBank/DDBJ databases">
        <title>Whole genome shotgun sequence of Alkalibacterium putridalgicola NBRC 103243.</title>
        <authorList>
            <person name="Hosoyama A."/>
            <person name="Uohara A."/>
            <person name="Ohji S."/>
            <person name="Ichikawa N."/>
        </authorList>
    </citation>
    <scope>NUCLEOTIDE SEQUENCE [LARGE SCALE GENOMIC DNA]</scope>
    <source>
        <strain evidence="4 7">NBRC 103243</strain>
    </source>
</reference>
<dbReference type="InterPro" id="IPR025889">
    <property type="entry name" value="GSP17M-like_dom"/>
</dbReference>
<proteinExistence type="predicted"/>
<protein>
    <submittedName>
        <fullName evidence="5">Heat induced stress protein YflT</fullName>
    </submittedName>
</protein>
<keyword evidence="2" id="KW-0812">Transmembrane</keyword>
<dbReference type="Proteomes" id="UP000321425">
    <property type="component" value="Unassembled WGS sequence"/>
</dbReference>
<keyword evidence="2" id="KW-1133">Transmembrane helix</keyword>
<dbReference type="EMBL" id="FOBL01000019">
    <property type="protein sequence ID" value="SEM00089.1"/>
    <property type="molecule type" value="Genomic_DNA"/>
</dbReference>
<feature type="compositionally biased region" description="Basic and acidic residues" evidence="1">
    <location>
        <begin position="47"/>
        <end position="62"/>
    </location>
</feature>
<evidence type="ECO:0000259" key="3">
    <source>
        <dbReference type="Pfam" id="PF11181"/>
    </source>
</evidence>
<feature type="transmembrane region" description="Helical" evidence="2">
    <location>
        <begin position="106"/>
        <end position="127"/>
    </location>
</feature>
<dbReference type="Pfam" id="PF11181">
    <property type="entry name" value="YflT"/>
    <property type="match status" value="1"/>
</dbReference>
<name>A0A1H7UTL0_9LACT</name>
<sequence>MDKKLVGGVFSNADNAEKAIRDLQDIGFTKNDISVFAKDDSQVDKIEKDTRTDVDSGDDSKGSKAGKGTGIGALSGGVLGGIVGLIAEVGLLAIPGIGPIAAAGPLATTLAGLGTGAVGGGIVGALVGAGMPEEEAKEYEKFLKAGKIIVMVEVTPDQQDQVYSTFRTHDTENAAMYR</sequence>
<dbReference type="Proteomes" id="UP000198548">
    <property type="component" value="Unassembled WGS sequence"/>
</dbReference>
<evidence type="ECO:0000256" key="1">
    <source>
        <dbReference type="SAM" id="MobiDB-lite"/>
    </source>
</evidence>
<feature type="region of interest" description="Disordered" evidence="1">
    <location>
        <begin position="47"/>
        <end position="66"/>
    </location>
</feature>
<evidence type="ECO:0000313" key="4">
    <source>
        <dbReference type="EMBL" id="GEK88488.1"/>
    </source>
</evidence>
<dbReference type="OrthoDB" id="118405at2"/>
<feature type="domain" description="General stress protein 17M-like" evidence="3">
    <location>
        <begin position="8"/>
        <end position="53"/>
    </location>
</feature>
<dbReference type="PANTHER" id="PTHR36109:SF2">
    <property type="entry name" value="MEMBRANE PROTEIN"/>
    <property type="match status" value="1"/>
</dbReference>
<accession>A0A1H7UTL0</accession>
<evidence type="ECO:0000313" key="5">
    <source>
        <dbReference type="EMBL" id="SEM00089.1"/>
    </source>
</evidence>
<evidence type="ECO:0000256" key="2">
    <source>
        <dbReference type="SAM" id="Phobius"/>
    </source>
</evidence>
<dbReference type="InterPro" id="IPR052948">
    <property type="entry name" value="Low_temp-induced_all0457"/>
</dbReference>
<reference evidence="5 6" key="1">
    <citation type="submission" date="2016-10" db="EMBL/GenBank/DDBJ databases">
        <authorList>
            <person name="de Groot N.N."/>
        </authorList>
    </citation>
    <scope>NUCLEOTIDE SEQUENCE [LARGE SCALE GENOMIC DNA]</scope>
    <source>
        <strain evidence="5 6">DSM 19182</strain>
    </source>
</reference>
<evidence type="ECO:0000313" key="7">
    <source>
        <dbReference type="Proteomes" id="UP000321425"/>
    </source>
</evidence>
<dbReference type="AlphaFoldDB" id="A0A1H7UTL0"/>
<dbReference type="RefSeq" id="WP_091488568.1">
    <property type="nucleotide sequence ID" value="NZ_BJUX01000004.1"/>
</dbReference>
<dbReference type="PANTHER" id="PTHR36109">
    <property type="entry name" value="MEMBRANE PROTEIN-RELATED"/>
    <property type="match status" value="1"/>
</dbReference>
<feature type="transmembrane region" description="Helical" evidence="2">
    <location>
        <begin position="71"/>
        <end position="94"/>
    </location>
</feature>
<dbReference type="STRING" id="426703.SAMN04488100_11950"/>
<gene>
    <name evidence="4" type="ORF">APU01nite_05270</name>
    <name evidence="5" type="ORF">SAMN04488100_11950</name>
</gene>
<keyword evidence="7" id="KW-1185">Reference proteome</keyword>